<evidence type="ECO:0000256" key="6">
    <source>
        <dbReference type="ARBA" id="ARBA00022857"/>
    </source>
</evidence>
<dbReference type="eggNOG" id="KOG0563">
    <property type="taxonomic scope" value="Eukaryota"/>
</dbReference>
<dbReference type="RefSeq" id="XP_002173507.1">
    <property type="nucleotide sequence ID" value="XM_002173471.2"/>
</dbReference>
<evidence type="ECO:0000256" key="7">
    <source>
        <dbReference type="ARBA" id="ARBA00023002"/>
    </source>
</evidence>
<comment type="similarity">
    <text evidence="2 9">Belongs to the glucose-6-phosphate dehydrogenase family.</text>
</comment>
<evidence type="ECO:0000256" key="4">
    <source>
        <dbReference type="ARBA" id="ARBA00020444"/>
    </source>
</evidence>
<evidence type="ECO:0000256" key="3">
    <source>
        <dbReference type="ARBA" id="ARBA00013019"/>
    </source>
</evidence>
<keyword evidence="14" id="KW-1185">Reference proteome</keyword>
<dbReference type="JaponicusDB" id="SJAG_02297">
    <property type="gene designation" value="zwf1"/>
</dbReference>
<dbReference type="AlphaFoldDB" id="B6K233"/>
<dbReference type="PANTHER" id="PTHR23429">
    <property type="entry name" value="GLUCOSE-6-PHOSPHATE 1-DEHYDROGENASE G6PD"/>
    <property type="match status" value="1"/>
</dbReference>
<evidence type="ECO:0000259" key="11">
    <source>
        <dbReference type="Pfam" id="PF02781"/>
    </source>
</evidence>
<evidence type="ECO:0000259" key="10">
    <source>
        <dbReference type="Pfam" id="PF00479"/>
    </source>
</evidence>
<dbReference type="Gene3D" id="3.40.50.720">
    <property type="entry name" value="NAD(P)-binding Rossmann-like Domain"/>
    <property type="match status" value="1"/>
</dbReference>
<keyword evidence="6 9" id="KW-0521">NADP</keyword>
<feature type="domain" description="Glucose-6-phosphate dehydrogenase NAD-binding" evidence="10">
    <location>
        <begin position="17"/>
        <end position="193"/>
    </location>
</feature>
<evidence type="ECO:0000313" key="13">
    <source>
        <dbReference type="JaponicusDB" id="SJAG_02297"/>
    </source>
</evidence>
<keyword evidence="5 9" id="KW-0313">Glucose metabolism</keyword>
<dbReference type="PANTHER" id="PTHR23429:SF0">
    <property type="entry name" value="GLUCOSE-6-PHOSPHATE 1-DEHYDROGENASE"/>
    <property type="match status" value="1"/>
</dbReference>
<dbReference type="EC" id="1.1.1.49" evidence="3 9"/>
<dbReference type="FunFam" id="3.40.50.720:FF:000111">
    <property type="entry name" value="Glucose-6-phosphate 1-dehydrogenase"/>
    <property type="match status" value="1"/>
</dbReference>
<dbReference type="NCBIfam" id="TIGR00871">
    <property type="entry name" value="zwf"/>
    <property type="match status" value="1"/>
</dbReference>
<evidence type="ECO:0000256" key="2">
    <source>
        <dbReference type="ARBA" id="ARBA00009975"/>
    </source>
</evidence>
<dbReference type="GO" id="GO:0006006">
    <property type="term" value="P:glucose metabolic process"/>
    <property type="evidence" value="ECO:0000318"/>
    <property type="project" value="GO_Central"/>
</dbReference>
<dbReference type="InterPro" id="IPR022675">
    <property type="entry name" value="G6P_DH_C"/>
</dbReference>
<dbReference type="OrthoDB" id="60984at2759"/>
<gene>
    <name evidence="13" type="primary">zwf1</name>
    <name evidence="12" type="ORF">SJAG_02297</name>
</gene>
<comment type="function">
    <text evidence="9">Catalyzes the rate-limiting step of the oxidative pentose-phosphate pathway, which represents a route for the dissimilation of carbohydrates besides glycolysis.</text>
</comment>
<comment type="pathway">
    <text evidence="1 9">Carbohydrate degradation; pentose phosphate pathway; D-ribulose 5-phosphate from D-glucose 6-phosphate (oxidative stage): step 1/3.</text>
</comment>
<evidence type="ECO:0000256" key="9">
    <source>
        <dbReference type="RuleBase" id="RU362120"/>
    </source>
</evidence>
<dbReference type="UniPathway" id="UPA00115">
    <property type="reaction ID" value="UER00408"/>
</dbReference>
<dbReference type="FunFam" id="3.30.360.10:FF:000018">
    <property type="entry name" value="Glucose-6-phosphate 1-dehydrogenase"/>
    <property type="match status" value="1"/>
</dbReference>
<dbReference type="GO" id="GO:0042542">
    <property type="term" value="P:response to hydrogen peroxide"/>
    <property type="evidence" value="ECO:0007669"/>
    <property type="project" value="EnsemblFungi"/>
</dbReference>
<evidence type="ECO:0000313" key="14">
    <source>
        <dbReference type="Proteomes" id="UP000001744"/>
    </source>
</evidence>
<name>B6K233_SCHJY</name>
<evidence type="ECO:0000256" key="1">
    <source>
        <dbReference type="ARBA" id="ARBA00004937"/>
    </source>
</evidence>
<dbReference type="PROSITE" id="PS00069">
    <property type="entry name" value="G6P_DEHYDROGENASE"/>
    <property type="match status" value="1"/>
</dbReference>
<dbReference type="GO" id="GO:0009051">
    <property type="term" value="P:pentose-phosphate shunt, oxidative branch"/>
    <property type="evidence" value="ECO:0000318"/>
    <property type="project" value="GO_Central"/>
</dbReference>
<accession>B6K233</accession>
<dbReference type="InterPro" id="IPR019796">
    <property type="entry name" value="G6P_DH_AS"/>
</dbReference>
<dbReference type="Pfam" id="PF02781">
    <property type="entry name" value="G6PD_C"/>
    <property type="match status" value="1"/>
</dbReference>
<protein>
    <recommendedName>
        <fullName evidence="4 9">Glucose-6-phosphate 1-dehydrogenase</fullName>
        <ecNumber evidence="3 9">1.1.1.49</ecNumber>
    </recommendedName>
</protein>
<keyword evidence="8 9" id="KW-0119">Carbohydrate metabolism</keyword>
<organism evidence="12 14">
    <name type="scientific">Schizosaccharomyces japonicus (strain yFS275 / FY16936)</name>
    <name type="common">Fission yeast</name>
    <dbReference type="NCBI Taxonomy" id="402676"/>
    <lineage>
        <taxon>Eukaryota</taxon>
        <taxon>Fungi</taxon>
        <taxon>Dikarya</taxon>
        <taxon>Ascomycota</taxon>
        <taxon>Taphrinomycotina</taxon>
        <taxon>Schizosaccharomycetes</taxon>
        <taxon>Schizosaccharomycetales</taxon>
        <taxon>Schizosaccharomycetaceae</taxon>
        <taxon>Schizosaccharomyces</taxon>
    </lineage>
</organism>
<feature type="domain" description="Glucose-6-phosphate dehydrogenase C-terminal" evidence="11">
    <location>
        <begin position="196"/>
        <end position="479"/>
    </location>
</feature>
<dbReference type="VEuPathDB" id="FungiDB:SJAG_02297"/>
<dbReference type="PRINTS" id="PR00079">
    <property type="entry name" value="G6PDHDRGNASE"/>
</dbReference>
<dbReference type="EMBL" id="KE651166">
    <property type="protein sequence ID" value="EEB07214.1"/>
    <property type="molecule type" value="Genomic_DNA"/>
</dbReference>
<comment type="catalytic activity">
    <reaction evidence="9">
        <text>D-glucose 6-phosphate + NADP(+) = 6-phospho-D-glucono-1,5-lactone + NADPH + H(+)</text>
        <dbReference type="Rhea" id="RHEA:15841"/>
        <dbReference type="ChEBI" id="CHEBI:15378"/>
        <dbReference type="ChEBI" id="CHEBI:57783"/>
        <dbReference type="ChEBI" id="CHEBI:57955"/>
        <dbReference type="ChEBI" id="CHEBI:58349"/>
        <dbReference type="ChEBI" id="CHEBI:61548"/>
        <dbReference type="EC" id="1.1.1.49"/>
    </reaction>
</comment>
<proteinExistence type="inferred from homology"/>
<sequence length="497" mass="56980">MTQNSFKCIKDNASITVFGASGDLAKKKTFPALFGLFRDDLLPKNLVILGYARSKLEHDDFLKRITQYITVNSEDDKQKLEAFKQKCNYLSGAYDQPEAFETLEKRLRELEGERDVRNRMYYLALPPDVFVPVVTNLKKKCYPENGIMRVIMEKPFGHDLKSAKELQAQLDPLLTEEELYRIDHYLGKEMVKNISFLRFANPVLAHIWNKNSIANVQVTFKESIGTEGRGGYFDSSTIIRDVIQNHLIQVVTLLAMEIPSSFNSEDVRDEKVKVLKRMRVGDIKDIVLGQFTKSEDGSKPGYLDDKTVPEGSRCPTFAAIPFFIDNERWKGVPFLLKAGKALNQSKVEIRIQLKDSAAGLFDDIYRNELVIRIQPDEAVYMKVNVKYPGLRTEPILTELDLTYSRRFENMKINEAYEALLLAAFRGDQSNFVRSDELEYAWGILDPVLSWLDNDRPEPLPYTYGSRGPAALDEFMQKFGFVHHGPDSYQYPTTRLSL</sequence>
<dbReference type="PIRSF" id="PIRSF000110">
    <property type="entry name" value="G6PD"/>
    <property type="match status" value="1"/>
</dbReference>
<dbReference type="HOGENOM" id="CLU_013524_2_3_1"/>
<reference evidence="12 14" key="1">
    <citation type="journal article" date="2011" name="Science">
        <title>Comparative functional genomics of the fission yeasts.</title>
        <authorList>
            <person name="Rhind N."/>
            <person name="Chen Z."/>
            <person name="Yassour M."/>
            <person name="Thompson D.A."/>
            <person name="Haas B.J."/>
            <person name="Habib N."/>
            <person name="Wapinski I."/>
            <person name="Roy S."/>
            <person name="Lin M.F."/>
            <person name="Heiman D.I."/>
            <person name="Young S.K."/>
            <person name="Furuya K."/>
            <person name="Guo Y."/>
            <person name="Pidoux A."/>
            <person name="Chen H.M."/>
            <person name="Robbertse B."/>
            <person name="Goldberg J.M."/>
            <person name="Aoki K."/>
            <person name="Bayne E.H."/>
            <person name="Berlin A.M."/>
            <person name="Desjardins C.A."/>
            <person name="Dobbs E."/>
            <person name="Dukaj L."/>
            <person name="Fan L."/>
            <person name="FitzGerald M.G."/>
            <person name="French C."/>
            <person name="Gujja S."/>
            <person name="Hansen K."/>
            <person name="Keifenheim D."/>
            <person name="Levin J.Z."/>
            <person name="Mosher R.A."/>
            <person name="Mueller C.A."/>
            <person name="Pfiffner J."/>
            <person name="Priest M."/>
            <person name="Russ C."/>
            <person name="Smialowska A."/>
            <person name="Swoboda P."/>
            <person name="Sykes S.M."/>
            <person name="Vaughn M."/>
            <person name="Vengrova S."/>
            <person name="Yoder R."/>
            <person name="Zeng Q."/>
            <person name="Allshire R."/>
            <person name="Baulcombe D."/>
            <person name="Birren B.W."/>
            <person name="Brown W."/>
            <person name="Ekwall K."/>
            <person name="Kellis M."/>
            <person name="Leatherwood J."/>
            <person name="Levin H."/>
            <person name="Margalit H."/>
            <person name="Martienssen R."/>
            <person name="Nieduszynski C.A."/>
            <person name="Spatafora J.W."/>
            <person name="Friedman N."/>
            <person name="Dalgaard J.Z."/>
            <person name="Baumann P."/>
            <person name="Niki H."/>
            <person name="Regev A."/>
            <person name="Nusbaum C."/>
        </authorList>
    </citation>
    <scope>NUCLEOTIDE SEQUENCE [LARGE SCALE GENOMIC DNA]</scope>
    <source>
        <strain evidence="14">yFS275 / FY16936</strain>
    </source>
</reference>
<dbReference type="GO" id="GO:0004345">
    <property type="term" value="F:glucose-6-phosphate dehydrogenase activity"/>
    <property type="evidence" value="ECO:0000318"/>
    <property type="project" value="GO_Central"/>
</dbReference>
<dbReference type="STRING" id="402676.B6K233"/>
<dbReference type="SUPFAM" id="SSF51735">
    <property type="entry name" value="NAD(P)-binding Rossmann-fold domains"/>
    <property type="match status" value="1"/>
</dbReference>
<dbReference type="InterPro" id="IPR036291">
    <property type="entry name" value="NAD(P)-bd_dom_sf"/>
</dbReference>
<dbReference type="GO" id="GO:0050661">
    <property type="term" value="F:NADP binding"/>
    <property type="evidence" value="ECO:0007669"/>
    <property type="project" value="InterPro"/>
</dbReference>
<dbReference type="Proteomes" id="UP000001744">
    <property type="component" value="Unassembled WGS sequence"/>
</dbReference>
<dbReference type="InterPro" id="IPR022674">
    <property type="entry name" value="G6P_DH_NAD-bd"/>
</dbReference>
<evidence type="ECO:0000256" key="8">
    <source>
        <dbReference type="ARBA" id="ARBA00023277"/>
    </source>
</evidence>
<evidence type="ECO:0000256" key="5">
    <source>
        <dbReference type="ARBA" id="ARBA00022526"/>
    </source>
</evidence>
<dbReference type="SUPFAM" id="SSF55347">
    <property type="entry name" value="Glyceraldehyde-3-phosphate dehydrogenase-like, C-terminal domain"/>
    <property type="match status" value="1"/>
</dbReference>
<dbReference type="InterPro" id="IPR001282">
    <property type="entry name" value="G6P_DH"/>
</dbReference>
<dbReference type="GO" id="GO:0005829">
    <property type="term" value="C:cytosol"/>
    <property type="evidence" value="ECO:0000318"/>
    <property type="project" value="GO_Central"/>
</dbReference>
<evidence type="ECO:0000313" key="12">
    <source>
        <dbReference type="EMBL" id="EEB07214.1"/>
    </source>
</evidence>
<dbReference type="HAMAP" id="MF_00966">
    <property type="entry name" value="G6PD"/>
    <property type="match status" value="1"/>
</dbReference>
<dbReference type="Pfam" id="PF00479">
    <property type="entry name" value="G6PD_N"/>
    <property type="match status" value="1"/>
</dbReference>
<keyword evidence="7 9" id="KW-0560">Oxidoreductase</keyword>
<dbReference type="GeneID" id="7049044"/>
<dbReference type="Gene3D" id="3.30.360.10">
    <property type="entry name" value="Dihydrodipicolinate Reductase, domain 2"/>
    <property type="match status" value="1"/>
</dbReference>
<dbReference type="OMA" id="ERAGYYE"/>